<dbReference type="CDD" id="cd12951">
    <property type="entry name" value="RRP7_Rrp7A"/>
    <property type="match status" value="1"/>
</dbReference>
<dbReference type="SMART" id="SM00360">
    <property type="entry name" value="RRM"/>
    <property type="match status" value="1"/>
</dbReference>
<evidence type="ECO:0000256" key="4">
    <source>
        <dbReference type="SAM" id="MobiDB-lite"/>
    </source>
</evidence>
<dbReference type="Gene3D" id="3.30.70.330">
    <property type="match status" value="1"/>
</dbReference>
<evidence type="ECO:0000256" key="1">
    <source>
        <dbReference type="ARBA" id="ARBA00006110"/>
    </source>
</evidence>
<evidence type="ECO:0000313" key="6">
    <source>
        <dbReference type="EMBL" id="BES91714.1"/>
    </source>
</evidence>
<dbReference type="PANTHER" id="PTHR13191:SF0">
    <property type="entry name" value="RIBOSOMAL RNA-PROCESSING PROTEIN 7 HOMOLOG A-RELATED"/>
    <property type="match status" value="1"/>
</dbReference>
<dbReference type="Gene3D" id="6.10.250.1770">
    <property type="match status" value="1"/>
</dbReference>
<dbReference type="PANTHER" id="PTHR13191">
    <property type="entry name" value="RIBOSOMAL RNA PROCESSING PROTEIN 7-RELATED"/>
    <property type="match status" value="1"/>
</dbReference>
<dbReference type="Proteomes" id="UP001307889">
    <property type="component" value="Chromosome 3"/>
</dbReference>
<proteinExistence type="inferred from homology"/>
<evidence type="ECO:0000313" key="7">
    <source>
        <dbReference type="Proteomes" id="UP001307889"/>
    </source>
</evidence>
<dbReference type="Pfam" id="PF00076">
    <property type="entry name" value="RRM_1"/>
    <property type="match status" value="1"/>
</dbReference>
<keyword evidence="2 3" id="KW-0694">RNA-binding</keyword>
<dbReference type="InterPro" id="IPR000504">
    <property type="entry name" value="RRM_dom"/>
</dbReference>
<sequence>MGKPQFKQVKKKKSTVRVEPVDSEVLPECEGYKIMRLKAFKDSPTVHFVLAKEHSVRDKCHRKPENRTIFLRSLPPFVTEESIRNAFSQFGTVVDVFFHSSPSSSLPPTNSSLFFEDVPPVKGFKVAYLVFEKEEQANRAILAPSDVPLVLFSEKPPSTLNHWIDEYNGKATLDLDALRSEVDSYMADYDQSQRSAEMSKKEEEEEDADGWVTVTKKSGIPRKESVHNKIIKRQNNKLQKTQLVNFYRFQIRESKMNHLTKLKEKFEEDKKRIAQLKESRKFKPF</sequence>
<dbReference type="EMBL" id="AP028911">
    <property type="protein sequence ID" value="BES91714.1"/>
    <property type="molecule type" value="Genomic_DNA"/>
</dbReference>
<dbReference type="Pfam" id="PF12923">
    <property type="entry name" value="RRP7"/>
    <property type="match status" value="1"/>
</dbReference>
<evidence type="ECO:0000256" key="3">
    <source>
        <dbReference type="PROSITE-ProRule" id="PRU00176"/>
    </source>
</evidence>
<feature type="domain" description="RRM" evidence="5">
    <location>
        <begin position="67"/>
        <end position="180"/>
    </location>
</feature>
<dbReference type="PROSITE" id="PS50102">
    <property type="entry name" value="RRM"/>
    <property type="match status" value="1"/>
</dbReference>
<feature type="region of interest" description="Disordered" evidence="4">
    <location>
        <begin position="189"/>
        <end position="210"/>
    </location>
</feature>
<accession>A0ABN7AJY5</accession>
<protein>
    <submittedName>
        <fullName evidence="6">Ribosomal RNA processing 7 homolog A (S. cerevisiae)</fullName>
    </submittedName>
</protein>
<dbReference type="SUPFAM" id="SSF54928">
    <property type="entry name" value="RNA-binding domain, RBD"/>
    <property type="match status" value="1"/>
</dbReference>
<organism evidence="6 7">
    <name type="scientific">Nesidiocoris tenuis</name>
    <dbReference type="NCBI Taxonomy" id="355587"/>
    <lineage>
        <taxon>Eukaryota</taxon>
        <taxon>Metazoa</taxon>
        <taxon>Ecdysozoa</taxon>
        <taxon>Arthropoda</taxon>
        <taxon>Hexapoda</taxon>
        <taxon>Insecta</taxon>
        <taxon>Pterygota</taxon>
        <taxon>Neoptera</taxon>
        <taxon>Paraneoptera</taxon>
        <taxon>Hemiptera</taxon>
        <taxon>Heteroptera</taxon>
        <taxon>Panheteroptera</taxon>
        <taxon>Cimicomorpha</taxon>
        <taxon>Miridae</taxon>
        <taxon>Dicyphina</taxon>
        <taxon>Nesidiocoris</taxon>
    </lineage>
</organism>
<evidence type="ECO:0000259" key="5">
    <source>
        <dbReference type="PROSITE" id="PS50102"/>
    </source>
</evidence>
<evidence type="ECO:0000256" key="2">
    <source>
        <dbReference type="ARBA" id="ARBA00022884"/>
    </source>
</evidence>
<comment type="similarity">
    <text evidence="1">Belongs to the RRP7 family.</text>
</comment>
<keyword evidence="7" id="KW-1185">Reference proteome</keyword>
<dbReference type="InterPro" id="IPR024326">
    <property type="entry name" value="RRP7_C"/>
</dbReference>
<gene>
    <name evidence="6" type="ORF">NTJ_04522</name>
</gene>
<reference evidence="6 7" key="1">
    <citation type="submission" date="2023-09" db="EMBL/GenBank/DDBJ databases">
        <title>Nesidiocoris tenuis whole genome shotgun sequence.</title>
        <authorList>
            <person name="Shibata T."/>
            <person name="Shimoda M."/>
            <person name="Kobayashi T."/>
            <person name="Uehara T."/>
        </authorList>
    </citation>
    <scope>NUCLEOTIDE SEQUENCE [LARGE SCALE GENOMIC DNA]</scope>
    <source>
        <strain evidence="6 7">Japan</strain>
    </source>
</reference>
<dbReference type="InterPro" id="IPR035979">
    <property type="entry name" value="RBD_domain_sf"/>
</dbReference>
<dbReference type="InterPro" id="IPR040446">
    <property type="entry name" value="RRP7"/>
</dbReference>
<dbReference type="InterPro" id="IPR012677">
    <property type="entry name" value="Nucleotide-bd_a/b_plait_sf"/>
</dbReference>
<name>A0ABN7AJY5_9HEMI</name>